<evidence type="ECO:0000259" key="2">
    <source>
        <dbReference type="Pfam" id="PF22124"/>
    </source>
</evidence>
<dbReference type="Proteomes" id="UP000679629">
    <property type="component" value="Chromosome"/>
</dbReference>
<dbReference type="InterPro" id="IPR054363">
    <property type="entry name" value="GH95_cat"/>
</dbReference>
<dbReference type="PANTHER" id="PTHR31084:SF0">
    <property type="entry name" value="ALPHA-L-FUCOSIDASE 2"/>
    <property type="match status" value="1"/>
</dbReference>
<dbReference type="InterPro" id="IPR008928">
    <property type="entry name" value="6-hairpin_glycosidase_sf"/>
</dbReference>
<dbReference type="InterPro" id="IPR049053">
    <property type="entry name" value="AFCA-like_C"/>
</dbReference>
<protein>
    <submittedName>
        <fullName evidence="3">Tat pathway signal sequence domain protein</fullName>
    </submittedName>
</protein>
<proteinExistence type="predicted"/>
<dbReference type="SUPFAM" id="SSF48208">
    <property type="entry name" value="Six-hairpin glycosidases"/>
    <property type="match status" value="1"/>
</dbReference>
<organism evidence="3 4">
    <name type="scientific">Streptomyces koelreuteriae</name>
    <dbReference type="NCBI Taxonomy" id="2838015"/>
    <lineage>
        <taxon>Bacteria</taxon>
        <taxon>Bacillati</taxon>
        <taxon>Actinomycetota</taxon>
        <taxon>Actinomycetes</taxon>
        <taxon>Kitasatosporales</taxon>
        <taxon>Streptomycetaceae</taxon>
        <taxon>Streptomyces</taxon>
    </lineage>
</organism>
<dbReference type="InterPro" id="IPR012341">
    <property type="entry name" value="6hp_glycosidase-like_sf"/>
</dbReference>
<evidence type="ECO:0000313" key="4">
    <source>
        <dbReference type="Proteomes" id="UP000679629"/>
    </source>
</evidence>
<feature type="domain" description="Alpha fucosidase A-like C-terminal" evidence="1">
    <location>
        <begin position="622"/>
        <end position="678"/>
    </location>
</feature>
<evidence type="ECO:0000259" key="1">
    <source>
        <dbReference type="Pfam" id="PF21307"/>
    </source>
</evidence>
<gene>
    <name evidence="3" type="ORF">KJK29_33960</name>
</gene>
<dbReference type="Gene3D" id="1.50.10.10">
    <property type="match status" value="1"/>
</dbReference>
<accession>A0ABX8G138</accession>
<sequence length="747" mass="82392">MNTTHPRPSPDHPASRDRLAVRTGWRDFLSGLDPVWQAVPTGFHDGPFLGNGGLSVSLRRPRHATRLTLVLGDSRVRDHQEAGGPLWGGTRLPIGRLVLTTRGELTGVDLRLSLWDAEVAGTVETTRGAVTIRAFVHASKDLLVVNCRPLRGAEQVSWRFVPQAAVPPREAFYPEQRPTGLKDNPLPVLTRRDGESVCTQDLACGGRTETRWRTRTEPDGETTTLLCTVAHSATDPSASDTAVAVMNDAAELPTDRLVAPHRDWWHAYYPKSFLSVPDGRLQSFYWIQMYKLACATRADRPVLATNGPWLEHTPWPAAWWNLNVQLAYSPIHPTGRTELDSLRTALENGEAGLLASTPPAYRGDSLAIGRSSQDDLRSEPAGVPGRTEVLPETGNLLWALHNAWLAYRHTMDETFLRTTVFPLLRRAVNYHLHFLTEDDSGHLHLPATYSPEYGITADCNYDLALLHWGCGTLLDAAARLGITDPLADRWQHVLDHLTPPPRNAEEGLLIGRDLRLTSSHRHYSHLLWFHPLHRLDVADPGNRALLLRTMEHWLGLTGELQGYSFTGAASMHALLGDGDTALVRLGELLDMYVEPNTMYAETGPVIETPLSGAQSLHDMLLQSWGGVIRIFPAVPRAWADVTVHDLVAEGAFRISARRRDGVTRWIRVRSEAGEPCLLAPGPLTGAAAVRPLDGLPGPTTWNRDDDGLLRISLPPGAECLITGTGDTPDLTVEPVDCRTFRWGLPLS</sequence>
<evidence type="ECO:0000313" key="3">
    <source>
        <dbReference type="EMBL" id="QWB27201.1"/>
    </source>
</evidence>
<dbReference type="RefSeq" id="WP_215122989.1">
    <property type="nucleotide sequence ID" value="NZ_CP075896.1"/>
</dbReference>
<dbReference type="Pfam" id="PF21307">
    <property type="entry name" value="Glyco_hydro_95_C"/>
    <property type="match status" value="1"/>
</dbReference>
<keyword evidence="4" id="KW-1185">Reference proteome</keyword>
<dbReference type="EMBL" id="CP075896">
    <property type="protein sequence ID" value="QWB27201.1"/>
    <property type="molecule type" value="Genomic_DNA"/>
</dbReference>
<dbReference type="Pfam" id="PF22124">
    <property type="entry name" value="Glyco_hydro_95_cat"/>
    <property type="match status" value="1"/>
</dbReference>
<feature type="domain" description="Glycosyl hydrolase family 95 catalytic" evidence="2">
    <location>
        <begin position="292"/>
        <end position="598"/>
    </location>
</feature>
<reference evidence="4" key="1">
    <citation type="submission" date="2021-05" db="EMBL/GenBank/DDBJ databases">
        <title>Direct Submission.</title>
        <authorList>
            <person name="Li K."/>
            <person name="Gao J."/>
        </authorList>
    </citation>
    <scope>NUCLEOTIDE SEQUENCE [LARGE SCALE GENOMIC DNA]</scope>
    <source>
        <strain evidence="4">MG62</strain>
    </source>
</reference>
<dbReference type="PANTHER" id="PTHR31084">
    <property type="entry name" value="ALPHA-L-FUCOSIDASE 2"/>
    <property type="match status" value="1"/>
</dbReference>
<name>A0ABX8G138_9ACTN</name>